<evidence type="ECO:0000313" key="2">
    <source>
        <dbReference type="EMBL" id="GFS93877.1"/>
    </source>
</evidence>
<evidence type="ECO:0000313" key="3">
    <source>
        <dbReference type="Proteomes" id="UP000887013"/>
    </source>
</evidence>
<protein>
    <submittedName>
        <fullName evidence="2">Uncharacterized protein</fullName>
    </submittedName>
</protein>
<dbReference type="AlphaFoldDB" id="A0A8X6N4U6"/>
<feature type="region of interest" description="Disordered" evidence="1">
    <location>
        <begin position="1"/>
        <end position="26"/>
    </location>
</feature>
<evidence type="ECO:0000256" key="1">
    <source>
        <dbReference type="SAM" id="MobiDB-lite"/>
    </source>
</evidence>
<gene>
    <name evidence="2" type="ORF">NPIL_552001</name>
</gene>
<sequence>MKATQVYSQTTNTPNELQTNLQKKRLQPKGSKFSQLDAIDKEPILSITHLNTSLSILSRVTDPFNYSDHFSLTVERGNLL</sequence>
<keyword evidence="3" id="KW-1185">Reference proteome</keyword>
<dbReference type="EMBL" id="BMAW01005382">
    <property type="protein sequence ID" value="GFS93877.1"/>
    <property type="molecule type" value="Genomic_DNA"/>
</dbReference>
<reference evidence="2" key="1">
    <citation type="submission" date="2020-08" db="EMBL/GenBank/DDBJ databases">
        <title>Multicomponent nature underlies the extraordinary mechanical properties of spider dragline silk.</title>
        <authorList>
            <person name="Kono N."/>
            <person name="Nakamura H."/>
            <person name="Mori M."/>
            <person name="Yoshida Y."/>
            <person name="Ohtoshi R."/>
            <person name="Malay A.D."/>
            <person name="Moran D.A.P."/>
            <person name="Tomita M."/>
            <person name="Numata K."/>
            <person name="Arakawa K."/>
        </authorList>
    </citation>
    <scope>NUCLEOTIDE SEQUENCE</scope>
</reference>
<accession>A0A8X6N4U6</accession>
<name>A0A8X6N4U6_NEPPI</name>
<dbReference type="Proteomes" id="UP000887013">
    <property type="component" value="Unassembled WGS sequence"/>
</dbReference>
<organism evidence="2 3">
    <name type="scientific">Nephila pilipes</name>
    <name type="common">Giant wood spider</name>
    <name type="synonym">Nephila maculata</name>
    <dbReference type="NCBI Taxonomy" id="299642"/>
    <lineage>
        <taxon>Eukaryota</taxon>
        <taxon>Metazoa</taxon>
        <taxon>Ecdysozoa</taxon>
        <taxon>Arthropoda</taxon>
        <taxon>Chelicerata</taxon>
        <taxon>Arachnida</taxon>
        <taxon>Araneae</taxon>
        <taxon>Araneomorphae</taxon>
        <taxon>Entelegynae</taxon>
        <taxon>Araneoidea</taxon>
        <taxon>Nephilidae</taxon>
        <taxon>Nephila</taxon>
    </lineage>
</organism>
<feature type="compositionally biased region" description="Polar residues" evidence="1">
    <location>
        <begin position="1"/>
        <end position="21"/>
    </location>
</feature>
<proteinExistence type="predicted"/>
<comment type="caution">
    <text evidence="2">The sequence shown here is derived from an EMBL/GenBank/DDBJ whole genome shotgun (WGS) entry which is preliminary data.</text>
</comment>